<keyword evidence="6" id="KW-0862">Zinc</keyword>
<dbReference type="EC" id="3.2.1.23" evidence="3 8"/>
<reference evidence="12" key="1">
    <citation type="submission" date="2019-09" db="EMBL/GenBank/DDBJ databases">
        <title>Isolation and complete genome sequencing of Methylocystis species.</title>
        <authorList>
            <person name="Rumah B.L."/>
            <person name="Stead C.E."/>
            <person name="Stevens B.C."/>
            <person name="Minton N.P."/>
            <person name="Grosse-Honebrink A."/>
            <person name="Zhang Y."/>
        </authorList>
    </citation>
    <scope>NUCLEOTIDE SEQUENCE [LARGE SCALE GENOMIC DNA]</scope>
    <source>
        <strain evidence="12">BRCS1</strain>
    </source>
</reference>
<dbReference type="InterPro" id="IPR013738">
    <property type="entry name" value="Beta_galactosidase_Trimer"/>
</dbReference>
<proteinExistence type="inferred from homology"/>
<protein>
    <recommendedName>
        <fullName evidence="3 8">Beta-galactosidase</fullName>
        <shortName evidence="8">Beta-gal</shortName>
        <ecNumber evidence="3 8">3.2.1.23</ecNumber>
    </recommendedName>
</protein>
<evidence type="ECO:0000256" key="7">
    <source>
        <dbReference type="ARBA" id="ARBA00023295"/>
    </source>
</evidence>
<dbReference type="Pfam" id="PF02449">
    <property type="entry name" value="Glyco_hydro_42"/>
    <property type="match status" value="1"/>
</dbReference>
<dbReference type="Pfam" id="PF08532">
    <property type="entry name" value="Glyco_hydro_42M"/>
    <property type="match status" value="1"/>
</dbReference>
<dbReference type="Gene3D" id="2.60.40.1180">
    <property type="entry name" value="Golgi alpha-mannosidase II"/>
    <property type="match status" value="1"/>
</dbReference>
<dbReference type="InterPro" id="IPR013529">
    <property type="entry name" value="Glyco_hydro_42_N"/>
</dbReference>
<comment type="catalytic activity">
    <reaction evidence="1 8">
        <text>Hydrolysis of terminal non-reducing beta-D-galactose residues in beta-D-galactosides.</text>
        <dbReference type="EC" id="3.2.1.23"/>
    </reaction>
</comment>
<dbReference type="SUPFAM" id="SSF51445">
    <property type="entry name" value="(Trans)glycosidases"/>
    <property type="match status" value="1"/>
</dbReference>
<keyword evidence="7 8" id="KW-0326">Glycosidase</keyword>
<keyword evidence="12" id="KW-1185">Reference proteome</keyword>
<comment type="similarity">
    <text evidence="2 8">Belongs to the glycosyl hydrolase 42 family.</text>
</comment>
<dbReference type="PIRSF" id="PIRSF001084">
    <property type="entry name" value="B-galactosidase"/>
    <property type="match status" value="1"/>
</dbReference>
<reference evidence="11 12" key="2">
    <citation type="journal article" date="2021" name="AMB Express">
        <title>Isolation and characterisation of Methylocystis spp. for poly-3-hydroxybutyrate production using waste methane feedstocks.</title>
        <authorList>
            <person name="Rumah B.L."/>
            <person name="Stead C.E."/>
            <person name="Claxton Stevens B.H."/>
            <person name="Minton N.P."/>
            <person name="Grosse-Honebrink A."/>
            <person name="Zhang Y."/>
        </authorList>
    </citation>
    <scope>NUCLEOTIDE SEQUENCE [LARGE SCALE GENOMIC DNA]</scope>
    <source>
        <strain evidence="11 12">BRCS1</strain>
    </source>
</reference>
<evidence type="ECO:0000256" key="2">
    <source>
        <dbReference type="ARBA" id="ARBA00005940"/>
    </source>
</evidence>
<dbReference type="PANTHER" id="PTHR36447:SF2">
    <property type="entry name" value="BETA-GALACTOSIDASE YESZ"/>
    <property type="match status" value="1"/>
</dbReference>
<evidence type="ECO:0000313" key="11">
    <source>
        <dbReference type="EMBL" id="QGM94602.1"/>
    </source>
</evidence>
<evidence type="ECO:0000313" key="12">
    <source>
        <dbReference type="Proteomes" id="UP000424673"/>
    </source>
</evidence>
<evidence type="ECO:0000256" key="3">
    <source>
        <dbReference type="ARBA" id="ARBA00012756"/>
    </source>
</evidence>
<accession>A0ABX6EIM7</accession>
<dbReference type="CDD" id="cd03143">
    <property type="entry name" value="A4_beta-galactosidase_middle_domain"/>
    <property type="match status" value="1"/>
</dbReference>
<keyword evidence="5 8" id="KW-0378">Hydrolase</keyword>
<evidence type="ECO:0000256" key="5">
    <source>
        <dbReference type="ARBA" id="ARBA00022801"/>
    </source>
</evidence>
<dbReference type="EMBL" id="CP044328">
    <property type="protein sequence ID" value="QGM94602.1"/>
    <property type="molecule type" value="Genomic_DNA"/>
</dbReference>
<evidence type="ECO:0000256" key="6">
    <source>
        <dbReference type="ARBA" id="ARBA00022833"/>
    </source>
</evidence>
<name>A0ABX6EIM7_9HYPH</name>
<dbReference type="InterPro" id="IPR003476">
    <property type="entry name" value="Glyco_hydro_42"/>
</dbReference>
<dbReference type="Gene3D" id="3.40.50.880">
    <property type="match status" value="1"/>
</dbReference>
<dbReference type="Proteomes" id="UP000424673">
    <property type="component" value="Chromosome"/>
</dbReference>
<dbReference type="PANTHER" id="PTHR36447">
    <property type="entry name" value="BETA-GALACTOSIDASE GANA"/>
    <property type="match status" value="1"/>
</dbReference>
<evidence type="ECO:0000256" key="1">
    <source>
        <dbReference type="ARBA" id="ARBA00001412"/>
    </source>
</evidence>
<keyword evidence="4" id="KW-0479">Metal-binding</keyword>
<dbReference type="InterPro" id="IPR013780">
    <property type="entry name" value="Glyco_hydro_b"/>
</dbReference>
<evidence type="ECO:0000256" key="8">
    <source>
        <dbReference type="PIRNR" id="PIRNR001084"/>
    </source>
</evidence>
<dbReference type="InterPro" id="IPR017853">
    <property type="entry name" value="GH"/>
</dbReference>
<evidence type="ECO:0000256" key="4">
    <source>
        <dbReference type="ARBA" id="ARBA00022723"/>
    </source>
</evidence>
<sequence>MTRQRLGVCYYPEHWPQSRWSVDAAMMKGIGLSFVRIGEFAWSRLEPNEGAYRFEWLSHAIEALDRAGLKVVLGTPTATPPKWLVDKMPEMAALDADGRPRKFGSRRHYCFSHEGYARECDRIIEHLARAFGGHPAVAAWQTDNEYGCHDTVLSYSPVALQAFRRWCEARYRSIETLNEAWGNVFWSMEYRSFDEIELPNLTVTEANPSHLMDFQRFSSDKVVAFNRRQAQIIRSHAPDATILHNFMGAFVDFDHYALSDDLDVAAWDSYPLGFLERSSHDDAFKLRYMRVGDPDFQAFHHDLYRACGRGRWQVMEQQPGPVNWAPWNPAPAKGAVRLWTFEAFAAGAETVSYFRWRQAPFAQEQMHEALLLPNAAPNDAYHDVARISKELSSLDARVETARAEVALVFDYESAWAWRIQPQGEDFFYFDLVMCFYRALRRAGLSVDIIPPIASEVAERRLILAPALFAPTRDFSEALAKSGATILLGPRTGSKTADFQIPADLPPGALRRIIDIRVRRAESLRPGARIRLSGQGAFVRWREFLALGESVTPEFTSEDGETALARSDNVLYLAGWPDEELLTNVLRRVFIIAGMSTLALPEDIRVRDNGAMRYIFNYGAASTDISALVGEETLLIGSCLLESCGVAVFRRRDCFHPAAQNTSQEATTK</sequence>
<evidence type="ECO:0000259" key="9">
    <source>
        <dbReference type="Pfam" id="PF02449"/>
    </source>
</evidence>
<dbReference type="SUPFAM" id="SSF52317">
    <property type="entry name" value="Class I glutamine amidotransferase-like"/>
    <property type="match status" value="1"/>
</dbReference>
<gene>
    <name evidence="11" type="ORF">F7D13_11525</name>
</gene>
<feature type="domain" description="Glycoside hydrolase family 42 N-terminal" evidence="9">
    <location>
        <begin position="9"/>
        <end position="393"/>
    </location>
</feature>
<organism evidence="11 12">
    <name type="scientific">Methylocystis rosea</name>
    <dbReference type="NCBI Taxonomy" id="173366"/>
    <lineage>
        <taxon>Bacteria</taxon>
        <taxon>Pseudomonadati</taxon>
        <taxon>Pseudomonadota</taxon>
        <taxon>Alphaproteobacteria</taxon>
        <taxon>Hyphomicrobiales</taxon>
        <taxon>Methylocystaceae</taxon>
        <taxon>Methylocystis</taxon>
    </lineage>
</organism>
<evidence type="ECO:0000259" key="10">
    <source>
        <dbReference type="Pfam" id="PF08532"/>
    </source>
</evidence>
<feature type="domain" description="Beta-galactosidase trimerisation" evidence="10">
    <location>
        <begin position="403"/>
        <end position="589"/>
    </location>
</feature>
<dbReference type="Gene3D" id="3.20.20.80">
    <property type="entry name" value="Glycosidases"/>
    <property type="match status" value="1"/>
</dbReference>
<dbReference type="InterPro" id="IPR029062">
    <property type="entry name" value="Class_I_gatase-like"/>
</dbReference>